<dbReference type="EMBL" id="LJIW01000001">
    <property type="protein sequence ID" value="PNG95807.1"/>
    <property type="molecule type" value="Genomic_DNA"/>
</dbReference>
<keyword evidence="4" id="KW-1185">Reference proteome</keyword>
<evidence type="ECO:0000256" key="1">
    <source>
        <dbReference type="ARBA" id="ARBA00022801"/>
    </source>
</evidence>
<dbReference type="Pfam" id="PF00857">
    <property type="entry name" value="Isochorismatase"/>
    <property type="match status" value="1"/>
</dbReference>
<accession>A0A2J7Z6B3</accession>
<evidence type="ECO:0000313" key="4">
    <source>
        <dbReference type="Proteomes" id="UP000236520"/>
    </source>
</evidence>
<dbReference type="PANTHER" id="PTHR43540">
    <property type="entry name" value="PEROXYUREIDOACRYLATE/UREIDOACRYLATE AMIDOHYDROLASE-RELATED"/>
    <property type="match status" value="1"/>
</dbReference>
<comment type="caution">
    <text evidence="3">The sequence shown here is derived from an EMBL/GenBank/DDBJ whole genome shotgun (WGS) entry which is preliminary data.</text>
</comment>
<dbReference type="CDD" id="cd00431">
    <property type="entry name" value="cysteine_hydrolases"/>
    <property type="match status" value="1"/>
</dbReference>
<dbReference type="Gene3D" id="3.40.50.850">
    <property type="entry name" value="Isochorismatase-like"/>
    <property type="match status" value="1"/>
</dbReference>
<gene>
    <name evidence="3" type="ORF">SMF913_11832</name>
</gene>
<dbReference type="GO" id="GO:0016787">
    <property type="term" value="F:hydrolase activity"/>
    <property type="evidence" value="ECO:0007669"/>
    <property type="project" value="UniProtKB-KW"/>
</dbReference>
<dbReference type="Proteomes" id="UP000236520">
    <property type="component" value="Unassembled WGS sequence"/>
</dbReference>
<dbReference type="AlphaFoldDB" id="A0A2J7Z6B3"/>
<feature type="domain" description="Isochorismatase-like" evidence="2">
    <location>
        <begin position="7"/>
        <end position="183"/>
    </location>
</feature>
<proteinExistence type="predicted"/>
<dbReference type="InterPro" id="IPR050272">
    <property type="entry name" value="Isochorismatase-like_hydrls"/>
</dbReference>
<reference evidence="3 4" key="1">
    <citation type="submission" date="2015-09" db="EMBL/GenBank/DDBJ databases">
        <title>Genome sequence, genome mining and natural product profiling of a biocontrol bacterium Streptomyces malaysiensis F913.</title>
        <authorList>
            <person name="Xu Y."/>
            <person name="Wei J."/>
            <person name="Xie J."/>
            <person name="Li T."/>
            <person name="Zhou Z."/>
        </authorList>
    </citation>
    <scope>NUCLEOTIDE SEQUENCE [LARGE SCALE GENOMIC DNA]</scope>
    <source>
        <strain evidence="3 4">F913</strain>
    </source>
</reference>
<dbReference type="InterPro" id="IPR036380">
    <property type="entry name" value="Isochorismatase-like_sf"/>
</dbReference>
<protein>
    <recommendedName>
        <fullName evidence="2">Isochorismatase-like domain-containing protein</fullName>
    </recommendedName>
</protein>
<name>A0A2J7Z6B3_STRMQ</name>
<dbReference type="RefSeq" id="WP_250850515.1">
    <property type="nucleotide sequence ID" value="NZ_LJIW01000001.1"/>
</dbReference>
<dbReference type="InterPro" id="IPR000868">
    <property type="entry name" value="Isochorismatase-like_dom"/>
</dbReference>
<dbReference type="SUPFAM" id="SSF52499">
    <property type="entry name" value="Isochorismatase-like hydrolases"/>
    <property type="match status" value="1"/>
</dbReference>
<evidence type="ECO:0000313" key="3">
    <source>
        <dbReference type="EMBL" id="PNG95807.1"/>
    </source>
</evidence>
<keyword evidence="1" id="KW-0378">Hydrolase</keyword>
<evidence type="ECO:0000259" key="2">
    <source>
        <dbReference type="Pfam" id="PF00857"/>
    </source>
</evidence>
<sequence>MTGRTDTALIVGDMQTGILANHPFSRAPAPVMESLVPAARAHGILVVLVRTELRVSGVDVSANNSLFTAFHQAGTLFHEGSGETDIIPRLAPRAEDVVITKRRTSAFAGTELDLVLRAQRIETIALTGVATGAMVAGTLYDALDRDYRVTVVSDGCADAEPDVHGFFMDRIFPARGARVMTAESWLAEM</sequence>
<organism evidence="3 4">
    <name type="scientific">Streptomyces malaysiensis</name>
    <dbReference type="NCBI Taxonomy" id="92644"/>
    <lineage>
        <taxon>Bacteria</taxon>
        <taxon>Bacillati</taxon>
        <taxon>Actinomycetota</taxon>
        <taxon>Actinomycetes</taxon>
        <taxon>Kitasatosporales</taxon>
        <taxon>Streptomycetaceae</taxon>
        <taxon>Streptomyces</taxon>
        <taxon>Streptomyces violaceusniger group</taxon>
    </lineage>
</organism>